<protein>
    <submittedName>
        <fullName evidence="1">Uncharacterized protein</fullName>
    </submittedName>
</protein>
<name>A0A314Z2V9_PRUYE</name>
<gene>
    <name evidence="1" type="ORF">Pyn_28426</name>
</gene>
<keyword evidence="2" id="KW-1185">Reference proteome</keyword>
<dbReference type="AlphaFoldDB" id="A0A314Z2V9"/>
<dbReference type="Proteomes" id="UP000250321">
    <property type="component" value="Unassembled WGS sequence"/>
</dbReference>
<evidence type="ECO:0000313" key="1">
    <source>
        <dbReference type="EMBL" id="PQP96015.1"/>
    </source>
</evidence>
<organism evidence="1 2">
    <name type="scientific">Prunus yedoensis var. nudiflora</name>
    <dbReference type="NCBI Taxonomy" id="2094558"/>
    <lineage>
        <taxon>Eukaryota</taxon>
        <taxon>Viridiplantae</taxon>
        <taxon>Streptophyta</taxon>
        <taxon>Embryophyta</taxon>
        <taxon>Tracheophyta</taxon>
        <taxon>Spermatophyta</taxon>
        <taxon>Magnoliopsida</taxon>
        <taxon>eudicotyledons</taxon>
        <taxon>Gunneridae</taxon>
        <taxon>Pentapetalae</taxon>
        <taxon>rosids</taxon>
        <taxon>fabids</taxon>
        <taxon>Rosales</taxon>
        <taxon>Rosaceae</taxon>
        <taxon>Amygdaloideae</taxon>
        <taxon>Amygdaleae</taxon>
        <taxon>Prunus</taxon>
    </lineage>
</organism>
<reference evidence="1 2" key="1">
    <citation type="submission" date="2018-02" db="EMBL/GenBank/DDBJ databases">
        <title>Draft genome of wild Prunus yedoensis var. nudiflora.</title>
        <authorList>
            <person name="Baek S."/>
            <person name="Kim J.-H."/>
            <person name="Choi K."/>
            <person name="Kim G.-B."/>
            <person name="Cho A."/>
            <person name="Jang H."/>
            <person name="Shin C.-H."/>
            <person name="Yu H.-J."/>
            <person name="Mun J.-H."/>
        </authorList>
    </citation>
    <scope>NUCLEOTIDE SEQUENCE [LARGE SCALE GENOMIC DNA]</scope>
    <source>
        <strain evidence="2">cv. Jeju island</strain>
        <tissue evidence="1">Leaf</tissue>
    </source>
</reference>
<accession>A0A314Z2V9</accession>
<dbReference type="EMBL" id="PJQY01002153">
    <property type="protein sequence ID" value="PQP96015.1"/>
    <property type="molecule type" value="Genomic_DNA"/>
</dbReference>
<sequence>MSCAGIFKGLLVKEATSRRQGNTGRYQGMRKLMSDLMILHDASLLYKYG</sequence>
<proteinExistence type="predicted"/>
<evidence type="ECO:0000313" key="2">
    <source>
        <dbReference type="Proteomes" id="UP000250321"/>
    </source>
</evidence>
<comment type="caution">
    <text evidence="1">The sequence shown here is derived from an EMBL/GenBank/DDBJ whole genome shotgun (WGS) entry which is preliminary data.</text>
</comment>